<comment type="caution">
    <text evidence="2">The sequence shown here is derived from an EMBL/GenBank/DDBJ whole genome shotgun (WGS) entry which is preliminary data.</text>
</comment>
<dbReference type="Proteomes" id="UP000324800">
    <property type="component" value="Unassembled WGS sequence"/>
</dbReference>
<evidence type="ECO:0000259" key="1">
    <source>
        <dbReference type="Pfam" id="PF03184"/>
    </source>
</evidence>
<gene>
    <name evidence="2" type="ORF">EZS28_025536</name>
</gene>
<feature type="domain" description="DDE-1" evidence="1">
    <location>
        <begin position="264"/>
        <end position="403"/>
    </location>
</feature>
<reference evidence="2 3" key="1">
    <citation type="submission" date="2019-03" db="EMBL/GenBank/DDBJ databases">
        <title>Single cell metagenomics reveals metabolic interactions within the superorganism composed of flagellate Streblomastix strix and complex community of Bacteroidetes bacteria on its surface.</title>
        <authorList>
            <person name="Treitli S.C."/>
            <person name="Kolisko M."/>
            <person name="Husnik F."/>
            <person name="Keeling P."/>
            <person name="Hampl V."/>
        </authorList>
    </citation>
    <scope>NUCLEOTIDE SEQUENCE [LARGE SCALE GENOMIC DNA]</scope>
    <source>
        <strain evidence="2">ST1C</strain>
    </source>
</reference>
<sequence length="465" mass="54084">MPKTKSKPSYNFEQCMRRLNKVTPEFDFDSINAKMRKDQPKTKRQFVRKLFLLEERKVISGLTYTEIAGIVSCNEPLVSKARNNRLATKSTRKKSMTLDSSEEEEVCEEIKQYYKDGKIVSPQTLRGIVEQKAGHSVGHSFHQSFHDRHDNELEMQIAKRRDEKRMNVKIQDIRSYIEVLKIWILGVICAFILQLDETGYQAYHDTRPQPIIVPKGVADVPAHLPADRSEPHFSLLAVISLSMEFFNPIFLLKHGFDEQQLINKGLRKNFNCYYYSTENGNMTLEVFKLIVRELLVPHFQYLRNEYNLPNQRGFIISDGCKCHVNHEILQILAENNIALITTPPNSTHYLQVLDLGVFGTYKEHFQQLRRNHHHDTLAELLQLSASAYQMSVCLETLVNSWQKGGIERDTTAWPWRTKISEQKFDGIIKQCEKDNILSKQIGTRVTRKYKQSDFDVLNCDLLKDE</sequence>
<evidence type="ECO:0000313" key="2">
    <source>
        <dbReference type="EMBL" id="KAA6378938.1"/>
    </source>
</evidence>
<dbReference type="InterPro" id="IPR004875">
    <property type="entry name" value="DDE_SF_endonuclease_dom"/>
</dbReference>
<dbReference type="InterPro" id="IPR036397">
    <property type="entry name" value="RNaseH_sf"/>
</dbReference>
<dbReference type="AlphaFoldDB" id="A0A5J4V8U9"/>
<dbReference type="EMBL" id="SNRW01008818">
    <property type="protein sequence ID" value="KAA6378938.1"/>
    <property type="molecule type" value="Genomic_DNA"/>
</dbReference>
<dbReference type="Pfam" id="PF03184">
    <property type="entry name" value="DDE_1"/>
    <property type="match status" value="1"/>
</dbReference>
<proteinExistence type="predicted"/>
<accession>A0A5J4V8U9</accession>
<evidence type="ECO:0000313" key="3">
    <source>
        <dbReference type="Proteomes" id="UP000324800"/>
    </source>
</evidence>
<protein>
    <recommendedName>
        <fullName evidence="1">DDE-1 domain-containing protein</fullName>
    </recommendedName>
</protein>
<dbReference type="Gene3D" id="3.30.420.10">
    <property type="entry name" value="Ribonuclease H-like superfamily/Ribonuclease H"/>
    <property type="match status" value="1"/>
</dbReference>
<dbReference type="OrthoDB" id="71166at2759"/>
<organism evidence="2 3">
    <name type="scientific">Streblomastix strix</name>
    <dbReference type="NCBI Taxonomy" id="222440"/>
    <lineage>
        <taxon>Eukaryota</taxon>
        <taxon>Metamonada</taxon>
        <taxon>Preaxostyla</taxon>
        <taxon>Oxymonadida</taxon>
        <taxon>Streblomastigidae</taxon>
        <taxon>Streblomastix</taxon>
    </lineage>
</organism>
<dbReference type="GO" id="GO:0003676">
    <property type="term" value="F:nucleic acid binding"/>
    <property type="evidence" value="ECO:0007669"/>
    <property type="project" value="InterPro"/>
</dbReference>
<name>A0A5J4V8U9_9EUKA</name>